<evidence type="ECO:0000259" key="12">
    <source>
        <dbReference type="PROSITE" id="PS50059"/>
    </source>
</evidence>
<name>A0A1H9ICD2_9SPIR</name>
<dbReference type="Pfam" id="PF05697">
    <property type="entry name" value="Trigger_N"/>
    <property type="match status" value="1"/>
</dbReference>
<dbReference type="InterPro" id="IPR008881">
    <property type="entry name" value="Trigger_fac_ribosome-bd_bac"/>
</dbReference>
<evidence type="ECO:0000313" key="13">
    <source>
        <dbReference type="EMBL" id="SEQ72229.1"/>
    </source>
</evidence>
<dbReference type="OrthoDB" id="9767721at2"/>
<comment type="domain">
    <text evidence="9">Consists of 3 domains; the N-terminus binds the ribosome, the middle domain has PPIase activity, while the C-terminus has intrinsic chaperone activity on its own.</text>
</comment>
<dbReference type="GO" id="GO:0051301">
    <property type="term" value="P:cell division"/>
    <property type="evidence" value="ECO:0007669"/>
    <property type="project" value="UniProtKB-KW"/>
</dbReference>
<dbReference type="PROSITE" id="PS50059">
    <property type="entry name" value="FKBP_PPIASE"/>
    <property type="match status" value="1"/>
</dbReference>
<comment type="function">
    <text evidence="9">Involved in protein export. Acts as a chaperone by maintaining the newly synthesized protein in an open conformation. Functions as a peptidyl-prolyl cis-trans isomerase.</text>
</comment>
<evidence type="ECO:0000256" key="2">
    <source>
        <dbReference type="ARBA" id="ARBA00005464"/>
    </source>
</evidence>
<comment type="catalytic activity">
    <reaction evidence="1 9 10">
        <text>[protein]-peptidylproline (omega=180) = [protein]-peptidylproline (omega=0)</text>
        <dbReference type="Rhea" id="RHEA:16237"/>
        <dbReference type="Rhea" id="RHEA-COMP:10747"/>
        <dbReference type="Rhea" id="RHEA-COMP:10748"/>
        <dbReference type="ChEBI" id="CHEBI:83833"/>
        <dbReference type="ChEBI" id="CHEBI:83834"/>
        <dbReference type="EC" id="5.2.1.8"/>
    </reaction>
</comment>
<dbReference type="InterPro" id="IPR036611">
    <property type="entry name" value="Trigger_fac_ribosome-bd_sf"/>
</dbReference>
<dbReference type="SUPFAM" id="SSF54534">
    <property type="entry name" value="FKBP-like"/>
    <property type="match status" value="1"/>
</dbReference>
<dbReference type="InterPro" id="IPR005215">
    <property type="entry name" value="Trig_fac"/>
</dbReference>
<evidence type="ECO:0000256" key="4">
    <source>
        <dbReference type="ARBA" id="ARBA00016902"/>
    </source>
</evidence>
<evidence type="ECO:0000256" key="10">
    <source>
        <dbReference type="PROSITE-ProRule" id="PRU00277"/>
    </source>
</evidence>
<evidence type="ECO:0000256" key="11">
    <source>
        <dbReference type="RuleBase" id="RU003914"/>
    </source>
</evidence>
<evidence type="ECO:0000313" key="14">
    <source>
        <dbReference type="Proteomes" id="UP000182360"/>
    </source>
</evidence>
<dbReference type="SUPFAM" id="SSF109998">
    <property type="entry name" value="Triger factor/SurA peptide-binding domain-like"/>
    <property type="match status" value="1"/>
</dbReference>
<reference evidence="13 14" key="1">
    <citation type="submission" date="2016-10" db="EMBL/GenBank/DDBJ databases">
        <authorList>
            <person name="de Groot N.N."/>
        </authorList>
    </citation>
    <scope>NUCLEOTIDE SEQUENCE [LARGE SCALE GENOMIC DNA]</scope>
    <source>
        <strain evidence="13 14">B25</strain>
    </source>
</reference>
<dbReference type="Gene3D" id="1.10.3120.10">
    <property type="entry name" value="Trigger factor, C-terminal domain"/>
    <property type="match status" value="1"/>
</dbReference>
<keyword evidence="9 11" id="KW-0131">Cell cycle</keyword>
<dbReference type="InterPro" id="IPR001179">
    <property type="entry name" value="PPIase_FKBP_dom"/>
</dbReference>
<sequence length="451" mass="51415">MKLKKEFKSLEKSAVELTVTIEKAEVESAYKSTLANYVKHAQIPGFRKGHVPQNVLERKYGDSIKADTIGTLIDQSFDEIFKEETENRPLPYSQPVMDKAPELDITKELTYTVHYDVFPKVTVKDFSGVNVKEPQVTVSDDDLAEELKSMQERNAMVIEKKDATVAKDDIVTINYSELGEDGNVIAGSERSDFVFTVGSGENIYKIDDEIIGMKKDETKDITKKYKKDDADPELAGQTKKIRVTIKAVKIRDLPALDDDFAQDCNEKYKTLADMKADIKKNMELAASRRVKEMKNNSLLEQLVEKNKFDIPASMLQAELDGRWRMMAQQFQTTPEQLDKMIAASGQTKEAMLEQWTGDSEKMLKSRIIVDCLIRDRNISVTPEEIEAQYAKIAEEGGMTVEEVKKHYEDPRAKEYLIDDAKENKLYDEIYKEVKVSKGDKMSFKDLFSNVQ</sequence>
<evidence type="ECO:0000256" key="9">
    <source>
        <dbReference type="HAMAP-Rule" id="MF_00303"/>
    </source>
</evidence>
<organism evidence="13 14">
    <name type="scientific">Treponema bryantii</name>
    <dbReference type="NCBI Taxonomy" id="163"/>
    <lineage>
        <taxon>Bacteria</taxon>
        <taxon>Pseudomonadati</taxon>
        <taxon>Spirochaetota</taxon>
        <taxon>Spirochaetia</taxon>
        <taxon>Spirochaetales</taxon>
        <taxon>Treponemataceae</taxon>
        <taxon>Treponema</taxon>
    </lineage>
</organism>
<comment type="subcellular location">
    <subcellularLocation>
        <location evidence="9">Cytoplasm</location>
    </subcellularLocation>
    <text evidence="9">About half TF is bound to the ribosome near the polypeptide exit tunnel while the other half is free in the cytoplasm.</text>
</comment>
<evidence type="ECO:0000256" key="1">
    <source>
        <dbReference type="ARBA" id="ARBA00000971"/>
    </source>
</evidence>
<dbReference type="PANTHER" id="PTHR30560:SF3">
    <property type="entry name" value="TRIGGER FACTOR-LIKE PROTEIN TIG, CHLOROPLASTIC"/>
    <property type="match status" value="1"/>
</dbReference>
<evidence type="ECO:0000256" key="5">
    <source>
        <dbReference type="ARBA" id="ARBA00023110"/>
    </source>
</evidence>
<dbReference type="NCBIfam" id="TIGR00115">
    <property type="entry name" value="tig"/>
    <property type="match status" value="1"/>
</dbReference>
<protein>
    <recommendedName>
        <fullName evidence="4 9">Trigger factor</fullName>
        <shortName evidence="9">TF</shortName>
        <ecNumber evidence="3 9">5.2.1.8</ecNumber>
    </recommendedName>
    <alternativeName>
        <fullName evidence="8 9">PPIase</fullName>
    </alternativeName>
</protein>
<comment type="similarity">
    <text evidence="2 9 11">Belongs to the FKBP-type PPIase family. Tig subfamily.</text>
</comment>
<keyword evidence="9 11" id="KW-0132">Cell division</keyword>
<dbReference type="STRING" id="163.SAMN04487775_10239"/>
<dbReference type="HAMAP" id="MF_00303">
    <property type="entry name" value="Trigger_factor_Tig"/>
    <property type="match status" value="1"/>
</dbReference>
<dbReference type="InterPro" id="IPR046357">
    <property type="entry name" value="PPIase_dom_sf"/>
</dbReference>
<dbReference type="GO" id="GO:0044183">
    <property type="term" value="F:protein folding chaperone"/>
    <property type="evidence" value="ECO:0007669"/>
    <property type="project" value="TreeGrafter"/>
</dbReference>
<dbReference type="EMBL" id="FOFU01000009">
    <property type="protein sequence ID" value="SEQ72229.1"/>
    <property type="molecule type" value="Genomic_DNA"/>
</dbReference>
<dbReference type="GO" id="GO:0005737">
    <property type="term" value="C:cytoplasm"/>
    <property type="evidence" value="ECO:0007669"/>
    <property type="project" value="UniProtKB-SubCell"/>
</dbReference>
<keyword evidence="14" id="KW-1185">Reference proteome</keyword>
<dbReference type="GO" id="GO:0043022">
    <property type="term" value="F:ribosome binding"/>
    <property type="evidence" value="ECO:0007669"/>
    <property type="project" value="TreeGrafter"/>
</dbReference>
<dbReference type="eggNOG" id="COG0544">
    <property type="taxonomic scope" value="Bacteria"/>
</dbReference>
<dbReference type="AlphaFoldDB" id="A0A1H9ICD2"/>
<dbReference type="GO" id="GO:0003755">
    <property type="term" value="F:peptidyl-prolyl cis-trans isomerase activity"/>
    <property type="evidence" value="ECO:0007669"/>
    <property type="project" value="UniProtKB-UniRule"/>
</dbReference>
<dbReference type="Pfam" id="PF05698">
    <property type="entry name" value="Trigger_C"/>
    <property type="match status" value="1"/>
</dbReference>
<accession>A0A1H9ICD2</accession>
<gene>
    <name evidence="9" type="primary">tig</name>
    <name evidence="13" type="ORF">SAMN04487977_10970</name>
</gene>
<dbReference type="RefSeq" id="WP_074644843.1">
    <property type="nucleotide sequence ID" value="NZ_FOFU01000009.1"/>
</dbReference>
<dbReference type="GO" id="GO:0015031">
    <property type="term" value="P:protein transport"/>
    <property type="evidence" value="ECO:0007669"/>
    <property type="project" value="UniProtKB-UniRule"/>
</dbReference>
<dbReference type="Gene3D" id="3.10.50.40">
    <property type="match status" value="1"/>
</dbReference>
<dbReference type="GO" id="GO:0051083">
    <property type="term" value="P:'de novo' cotranslational protein folding"/>
    <property type="evidence" value="ECO:0007669"/>
    <property type="project" value="TreeGrafter"/>
</dbReference>
<feature type="domain" description="PPIase FKBP-type" evidence="12">
    <location>
        <begin position="168"/>
        <end position="222"/>
    </location>
</feature>
<evidence type="ECO:0000256" key="8">
    <source>
        <dbReference type="ARBA" id="ARBA00029986"/>
    </source>
</evidence>
<dbReference type="Pfam" id="PF00254">
    <property type="entry name" value="FKBP_C"/>
    <property type="match status" value="1"/>
</dbReference>
<keyword evidence="9" id="KW-0963">Cytoplasm</keyword>
<keyword evidence="5 9" id="KW-0697">Rotamase</keyword>
<dbReference type="InterPro" id="IPR027304">
    <property type="entry name" value="Trigger_fact/SurA_dom_sf"/>
</dbReference>
<dbReference type="GO" id="GO:0043335">
    <property type="term" value="P:protein unfolding"/>
    <property type="evidence" value="ECO:0007669"/>
    <property type="project" value="TreeGrafter"/>
</dbReference>
<dbReference type="EC" id="5.2.1.8" evidence="3 9"/>
<dbReference type="Proteomes" id="UP000182360">
    <property type="component" value="Unassembled WGS sequence"/>
</dbReference>
<dbReference type="InterPro" id="IPR008880">
    <property type="entry name" value="Trigger_fac_C"/>
</dbReference>
<dbReference type="SUPFAM" id="SSF102735">
    <property type="entry name" value="Trigger factor ribosome-binding domain"/>
    <property type="match status" value="1"/>
</dbReference>
<keyword evidence="7 9" id="KW-0413">Isomerase</keyword>
<evidence type="ECO:0000256" key="7">
    <source>
        <dbReference type="ARBA" id="ARBA00023235"/>
    </source>
</evidence>
<evidence type="ECO:0000256" key="6">
    <source>
        <dbReference type="ARBA" id="ARBA00023186"/>
    </source>
</evidence>
<dbReference type="InterPro" id="IPR037041">
    <property type="entry name" value="Trigger_fac_C_sf"/>
</dbReference>
<keyword evidence="6 9" id="KW-0143">Chaperone</keyword>
<evidence type="ECO:0000256" key="3">
    <source>
        <dbReference type="ARBA" id="ARBA00013194"/>
    </source>
</evidence>
<dbReference type="Gene3D" id="3.30.70.1050">
    <property type="entry name" value="Trigger factor ribosome-binding domain"/>
    <property type="match status" value="1"/>
</dbReference>
<dbReference type="PANTHER" id="PTHR30560">
    <property type="entry name" value="TRIGGER FACTOR CHAPERONE AND PEPTIDYL-PROLYL CIS/TRANS ISOMERASE"/>
    <property type="match status" value="1"/>
</dbReference>
<dbReference type="PIRSF" id="PIRSF003095">
    <property type="entry name" value="Trigger_factor"/>
    <property type="match status" value="1"/>
</dbReference>
<proteinExistence type="inferred from homology"/>